<dbReference type="InterPro" id="IPR039417">
    <property type="entry name" value="Peptidase_C1A_papain-like"/>
</dbReference>
<proteinExistence type="inferred from homology"/>
<dbReference type="Proteomes" id="UP000050430">
    <property type="component" value="Unassembled WGS sequence"/>
</dbReference>
<dbReference type="InterPro" id="IPR000169">
    <property type="entry name" value="Pept_cys_AS"/>
</dbReference>
<keyword evidence="8" id="KW-1185">Reference proteome</keyword>
<reference evidence="7 8" key="1">
    <citation type="submission" date="2015-07" db="EMBL/GenBank/DDBJ databases">
        <title>Genome sequence of Leptolinea tardivitalis DSM 16556.</title>
        <authorList>
            <person name="Hemp J."/>
            <person name="Ward L.M."/>
            <person name="Pace L.A."/>
            <person name="Fischer W.W."/>
        </authorList>
    </citation>
    <scope>NUCLEOTIDE SEQUENCE [LARGE SCALE GENOMIC DNA]</scope>
    <source>
        <strain evidence="7 8">YMTK-2</strain>
    </source>
</reference>
<dbReference type="SUPFAM" id="SSF141066">
    <property type="entry name" value="ICP-like"/>
    <property type="match status" value="1"/>
</dbReference>
<keyword evidence="5" id="KW-0812">Transmembrane</keyword>
<dbReference type="InterPro" id="IPR013783">
    <property type="entry name" value="Ig-like_fold"/>
</dbReference>
<feature type="non-terminal residue" evidence="7">
    <location>
        <position position="1100"/>
    </location>
</feature>
<sequence>MTKIDGVVRVSVLISMVFSMLFGPGSFSYTTVNAQVNRQEESPTTTPEILPTDVPTDIPTELPTNEPTLENSENPTLDPSVLPTETPIATITETPTLALTETPSALEPTEESPRVSWNLQVNLNPDQVSKLQSDDSFFQGFQALDVENSISNDQLLLSGNESIDQLRSSIFTGFGNSVDFLGGVAEVNIHLMANSGDVLSFVMESRITSGFYWEFVPNDSGGFVQESEPEFSDYSENVLETIRIRANQTGEGTVKLVYHQPFRPDDPTHLILDINLSEQIQSLDLSNPSPAVIDRAAIEKQMAEERASHPIEPLNTSINLPSSWDWRTQGVLQDIRYQGSCGSCWAFGTVGVMEAAVKIANGPSADLSEQFLVSCNQGESSCNGGYVSSAYHKDKLGQLQSEAGAVLESDMPYTATNGTCQVVSNHPYKLLDWGFLLPDPNEIPTPEQIKTAIYTHGPVTAELCVGINFNSYKSGVLSSNDLCMSNNRHMVVLVGWNDATQSWILRNSWSTYWGENGYGNIKWGTSRIGYDASWVSYGDPNVIPPAPRLLEPLQNAAFTNKTPTFSWIGNPGGGTYKIQVSRSADFSTELIEETTAAGIETYTITSPLSSDGTWFWRVRGINSNNEEGAWSAIWSFTLDTTGPDAPTLNAPENESTPVGIPTFYWAPSATATAYQFEYGTSTDGGTTIDPVLTTPDGSDPLYPALTVRNFKPVSIVFATKYYWHVRAQDSLKNWGNWSASRSFNAQVSVPISPILVNPADNSVFQSHPILSWNAVSSGVKYQVRIISPNGIIAEEPILDDGVLSYTVHTPVKNGIWKWLVRAWNSTGGVGPYSSFRTYFIDLNPPLSPTLLSPDAGKLVRSTPAFSWTEFDSTASAFQFEYGTLSEDSTPIFTSVYLSDELTTTSITPPTMTPAKYYWHVRARDAVGNWSGWSELRIIDIYPAVLVPPTLLSPATGILVNTPAQILAWTKVSDAKGYQIQFADTSTFSTSDVDTQYVTVLSTETYTIVDPIKLHDGIWYWRIRSINSRDEAGTTWSTARAFTLDTTAPAAPVLSVPADNAAGIRATPTFSWLASVGANAYQFRISDDSGFGSTFDISPDG</sequence>
<evidence type="ECO:0000256" key="2">
    <source>
        <dbReference type="ARBA" id="ARBA00022690"/>
    </source>
</evidence>
<dbReference type="SUPFAM" id="SSF54001">
    <property type="entry name" value="Cysteine proteinases"/>
    <property type="match status" value="1"/>
</dbReference>
<dbReference type="InterPro" id="IPR000668">
    <property type="entry name" value="Peptidase_C1A_C"/>
</dbReference>
<accession>A0A0P6WZC6</accession>
<dbReference type="GO" id="GO:0008234">
    <property type="term" value="F:cysteine-type peptidase activity"/>
    <property type="evidence" value="ECO:0007669"/>
    <property type="project" value="InterPro"/>
</dbReference>
<dbReference type="GO" id="GO:0004869">
    <property type="term" value="F:cysteine-type endopeptidase inhibitor activity"/>
    <property type="evidence" value="ECO:0007669"/>
    <property type="project" value="UniProtKB-KW"/>
</dbReference>
<feature type="compositionally biased region" description="Polar residues" evidence="4">
    <location>
        <begin position="62"/>
        <end position="77"/>
    </location>
</feature>
<evidence type="ECO:0000259" key="6">
    <source>
        <dbReference type="SMART" id="SM00645"/>
    </source>
</evidence>
<dbReference type="CDD" id="cd02248">
    <property type="entry name" value="Peptidase_C1A"/>
    <property type="match status" value="1"/>
</dbReference>
<dbReference type="InterPro" id="IPR038765">
    <property type="entry name" value="Papain-like_cys_pep_sf"/>
</dbReference>
<dbReference type="PRINTS" id="PR00705">
    <property type="entry name" value="PAPAIN"/>
</dbReference>
<feature type="compositionally biased region" description="Polar residues" evidence="4">
    <location>
        <begin position="38"/>
        <end position="47"/>
    </location>
</feature>
<dbReference type="EMBL" id="LGCK01000009">
    <property type="protein sequence ID" value="KPL72153.1"/>
    <property type="molecule type" value="Genomic_DNA"/>
</dbReference>
<evidence type="ECO:0000313" key="7">
    <source>
        <dbReference type="EMBL" id="KPL72153.1"/>
    </source>
</evidence>
<dbReference type="InterPro" id="IPR013128">
    <property type="entry name" value="Peptidase_C1A"/>
</dbReference>
<dbReference type="AlphaFoldDB" id="A0A0P6WZC6"/>
<dbReference type="InterPro" id="IPR036331">
    <property type="entry name" value="Chagasin-like_sf"/>
</dbReference>
<comment type="similarity">
    <text evidence="1">Belongs to the peptidase C1 family.</text>
</comment>
<comment type="caution">
    <text evidence="7">The sequence shown here is derived from an EMBL/GenBank/DDBJ whole genome shotgun (WGS) entry which is preliminary data.</text>
</comment>
<dbReference type="Gene3D" id="3.90.70.10">
    <property type="entry name" value="Cysteine proteinases"/>
    <property type="match status" value="1"/>
</dbReference>
<name>A0A0P6WZC6_9CHLR</name>
<dbReference type="PANTHER" id="PTHR12411">
    <property type="entry name" value="CYSTEINE PROTEASE FAMILY C1-RELATED"/>
    <property type="match status" value="1"/>
</dbReference>
<gene>
    <name evidence="7" type="ORF">ADM99_08415</name>
</gene>
<feature type="transmembrane region" description="Helical" evidence="5">
    <location>
        <begin position="7"/>
        <end position="29"/>
    </location>
</feature>
<organism evidence="7 8">
    <name type="scientific">Leptolinea tardivitalis</name>
    <dbReference type="NCBI Taxonomy" id="229920"/>
    <lineage>
        <taxon>Bacteria</taxon>
        <taxon>Bacillati</taxon>
        <taxon>Chloroflexota</taxon>
        <taxon>Anaerolineae</taxon>
        <taxon>Anaerolineales</taxon>
        <taxon>Anaerolineaceae</taxon>
        <taxon>Leptolinea</taxon>
    </lineage>
</organism>
<evidence type="ECO:0000313" key="8">
    <source>
        <dbReference type="Proteomes" id="UP000050430"/>
    </source>
</evidence>
<evidence type="ECO:0000256" key="3">
    <source>
        <dbReference type="ARBA" id="ARBA00022704"/>
    </source>
</evidence>
<protein>
    <recommendedName>
        <fullName evidence="6">Peptidase C1A papain C-terminal domain-containing protein</fullName>
    </recommendedName>
</protein>
<keyword evidence="5" id="KW-1133">Transmembrane helix</keyword>
<dbReference type="SMART" id="SM00645">
    <property type="entry name" value="Pept_C1"/>
    <property type="match status" value="1"/>
</dbReference>
<dbReference type="Pfam" id="PF00112">
    <property type="entry name" value="Peptidase_C1"/>
    <property type="match status" value="1"/>
</dbReference>
<dbReference type="GO" id="GO:0006508">
    <property type="term" value="P:proteolysis"/>
    <property type="evidence" value="ECO:0007669"/>
    <property type="project" value="InterPro"/>
</dbReference>
<feature type="region of interest" description="Disordered" evidence="4">
    <location>
        <begin position="38"/>
        <end position="81"/>
    </location>
</feature>
<dbReference type="Gene3D" id="2.60.40.10">
    <property type="entry name" value="Immunoglobulins"/>
    <property type="match status" value="6"/>
</dbReference>
<evidence type="ECO:0000256" key="5">
    <source>
        <dbReference type="SAM" id="Phobius"/>
    </source>
</evidence>
<dbReference type="PROSITE" id="PS00139">
    <property type="entry name" value="THIOL_PROTEASE_CYS"/>
    <property type="match status" value="1"/>
</dbReference>
<keyword evidence="2" id="KW-0646">Protease inhibitor</keyword>
<keyword evidence="5" id="KW-0472">Membrane</keyword>
<keyword evidence="3" id="KW-0789">Thiol protease inhibitor</keyword>
<dbReference type="RefSeq" id="WP_062531937.1">
    <property type="nucleotide sequence ID" value="NZ_LGCK01000009.1"/>
</dbReference>
<evidence type="ECO:0000256" key="4">
    <source>
        <dbReference type="SAM" id="MobiDB-lite"/>
    </source>
</evidence>
<feature type="domain" description="Peptidase C1A papain C-terminal" evidence="6">
    <location>
        <begin position="320"/>
        <end position="539"/>
    </location>
</feature>
<evidence type="ECO:0000256" key="1">
    <source>
        <dbReference type="ARBA" id="ARBA00008455"/>
    </source>
</evidence>
<dbReference type="STRING" id="229920.ADM99_08415"/>